<keyword evidence="9" id="KW-1185">Reference proteome</keyword>
<proteinExistence type="predicted"/>
<evidence type="ECO:0000256" key="3">
    <source>
        <dbReference type="ARBA" id="ARBA00022692"/>
    </source>
</evidence>
<feature type="transmembrane region" description="Helical" evidence="6">
    <location>
        <begin position="118"/>
        <end position="141"/>
    </location>
</feature>
<feature type="transmembrane region" description="Helical" evidence="6">
    <location>
        <begin position="299"/>
        <end position="320"/>
    </location>
</feature>
<gene>
    <name evidence="8" type="ORF">AK830_g5098</name>
</gene>
<dbReference type="AlphaFoldDB" id="A0A0N8H7D5"/>
<feature type="domain" description="Major facilitator superfamily (MFS) profile" evidence="7">
    <location>
        <begin position="1"/>
        <end position="504"/>
    </location>
</feature>
<dbReference type="PANTHER" id="PTHR23501:SF195">
    <property type="entry name" value="PEP5"/>
    <property type="match status" value="1"/>
</dbReference>
<dbReference type="Pfam" id="PF06609">
    <property type="entry name" value="TRI12"/>
    <property type="match status" value="1"/>
</dbReference>
<feature type="transmembrane region" description="Helical" evidence="6">
    <location>
        <begin position="261"/>
        <end position="279"/>
    </location>
</feature>
<evidence type="ECO:0000256" key="5">
    <source>
        <dbReference type="ARBA" id="ARBA00023136"/>
    </source>
</evidence>
<accession>A0A0N8H7D5</accession>
<feature type="transmembrane region" description="Helical" evidence="6">
    <location>
        <begin position="224"/>
        <end position="241"/>
    </location>
</feature>
<keyword evidence="3 6" id="KW-0812">Transmembrane</keyword>
<feature type="transmembrane region" description="Helical" evidence="6">
    <location>
        <begin position="352"/>
        <end position="379"/>
    </location>
</feature>
<feature type="transmembrane region" description="Helical" evidence="6">
    <location>
        <begin position="391"/>
        <end position="410"/>
    </location>
</feature>
<dbReference type="GO" id="GO:0005886">
    <property type="term" value="C:plasma membrane"/>
    <property type="evidence" value="ECO:0007669"/>
    <property type="project" value="TreeGrafter"/>
</dbReference>
<comment type="subcellular location">
    <subcellularLocation>
        <location evidence="1">Membrane</location>
        <topology evidence="1">Multi-pass membrane protein</topology>
    </subcellularLocation>
</comment>
<feature type="transmembrane region" description="Helical" evidence="6">
    <location>
        <begin position="61"/>
        <end position="80"/>
    </location>
</feature>
<sequence>MGISWGTCTMANIGPSTTLSYAVNALGGSSISSWIPNAALIPLIALQPVWGTLADRFGKRWFIFTGGVFGVVGNVVSGTAKSVEVIIVSQAITGVASSLFLLAIPASMEIVLARQRSFAQGLMGSINGVMAIAVLLVAGAFAKMSESGWRWVYYLNAILFGTCALGIVALYRPPPPRLRRDYSTKTVLKSVDVVGIFLLVCGIVMIVTSLTWGGHAYPWNDSKVVSLLTLGAAFLVGFGIYETYGRRDGLIDHRFLESRNFLLILSVAFIDGMLLYGVNVFLPQEVTGLFTHDPVMVSIYLLPLNVCLIGGILISSYVLGVLKHYRVLLVSSVLLITLFCGLLALVTPSRAAIMLVFTGLIGLGVGVTTVIPPVILTYAVPSHLLGTAGTLLASIRALGGIIGITIFATINSNYVQANQVPSITDAVVKAGFPRSSVDDFVAKFISGDTDGITAITGATPAIIAAAEQALKLMTARSFRFVWIANAVIGLVTAGLTAFLQPVISSMTAHVEVPLEEGKWRDKAME</sequence>
<organism evidence="8 9">
    <name type="scientific">Neonectria ditissima</name>
    <dbReference type="NCBI Taxonomy" id="78410"/>
    <lineage>
        <taxon>Eukaryota</taxon>
        <taxon>Fungi</taxon>
        <taxon>Dikarya</taxon>
        <taxon>Ascomycota</taxon>
        <taxon>Pezizomycotina</taxon>
        <taxon>Sordariomycetes</taxon>
        <taxon>Hypocreomycetidae</taxon>
        <taxon>Hypocreales</taxon>
        <taxon>Nectriaceae</taxon>
        <taxon>Neonectria</taxon>
    </lineage>
</organism>
<dbReference type="OrthoDB" id="2587356at2759"/>
<evidence type="ECO:0000256" key="4">
    <source>
        <dbReference type="ARBA" id="ARBA00022989"/>
    </source>
</evidence>
<evidence type="ECO:0000259" key="7">
    <source>
        <dbReference type="PROSITE" id="PS50850"/>
    </source>
</evidence>
<protein>
    <recommendedName>
        <fullName evidence="7">Major facilitator superfamily (MFS) profile domain-containing protein</fullName>
    </recommendedName>
</protein>
<dbReference type="Gene3D" id="1.20.1250.20">
    <property type="entry name" value="MFS general substrate transporter like domains"/>
    <property type="match status" value="2"/>
</dbReference>
<evidence type="ECO:0000256" key="2">
    <source>
        <dbReference type="ARBA" id="ARBA00022448"/>
    </source>
</evidence>
<evidence type="ECO:0000256" key="1">
    <source>
        <dbReference type="ARBA" id="ARBA00004141"/>
    </source>
</evidence>
<dbReference type="InterPro" id="IPR036259">
    <property type="entry name" value="MFS_trans_sf"/>
</dbReference>
<feature type="transmembrane region" description="Helical" evidence="6">
    <location>
        <begin position="191"/>
        <end position="212"/>
    </location>
</feature>
<feature type="transmembrane region" description="Helical" evidence="6">
    <location>
        <begin position="153"/>
        <end position="171"/>
    </location>
</feature>
<evidence type="ECO:0000313" key="8">
    <source>
        <dbReference type="EMBL" id="KPM41468.1"/>
    </source>
</evidence>
<feature type="transmembrane region" description="Helical" evidence="6">
    <location>
        <begin position="86"/>
        <end position="106"/>
    </location>
</feature>
<dbReference type="InterPro" id="IPR010573">
    <property type="entry name" value="MFS_Str1/Tri12-like"/>
</dbReference>
<dbReference type="PROSITE" id="PS50850">
    <property type="entry name" value="MFS"/>
    <property type="match status" value="1"/>
</dbReference>
<dbReference type="Proteomes" id="UP000050424">
    <property type="component" value="Unassembled WGS sequence"/>
</dbReference>
<feature type="transmembrane region" description="Helical" evidence="6">
    <location>
        <begin position="327"/>
        <end position="346"/>
    </location>
</feature>
<feature type="transmembrane region" description="Helical" evidence="6">
    <location>
        <begin position="34"/>
        <end position="54"/>
    </location>
</feature>
<evidence type="ECO:0000256" key="6">
    <source>
        <dbReference type="SAM" id="Phobius"/>
    </source>
</evidence>
<dbReference type="EMBL" id="LKCW01000064">
    <property type="protein sequence ID" value="KPM41468.1"/>
    <property type="molecule type" value="Genomic_DNA"/>
</dbReference>
<dbReference type="PANTHER" id="PTHR23501">
    <property type="entry name" value="MAJOR FACILITATOR SUPERFAMILY"/>
    <property type="match status" value="1"/>
</dbReference>
<keyword evidence="5 6" id="KW-0472">Membrane</keyword>
<feature type="transmembrane region" description="Helical" evidence="6">
    <location>
        <begin position="480"/>
        <end position="499"/>
    </location>
</feature>
<dbReference type="InterPro" id="IPR020846">
    <property type="entry name" value="MFS_dom"/>
</dbReference>
<evidence type="ECO:0000313" key="9">
    <source>
        <dbReference type="Proteomes" id="UP000050424"/>
    </source>
</evidence>
<comment type="caution">
    <text evidence="8">The sequence shown here is derived from an EMBL/GenBank/DDBJ whole genome shotgun (WGS) entry which is preliminary data.</text>
</comment>
<dbReference type="GO" id="GO:0022857">
    <property type="term" value="F:transmembrane transporter activity"/>
    <property type="evidence" value="ECO:0007669"/>
    <property type="project" value="InterPro"/>
</dbReference>
<dbReference type="STRING" id="78410.A0A0N8H7D5"/>
<name>A0A0N8H7D5_9HYPO</name>
<reference evidence="8 9" key="1">
    <citation type="submission" date="2015-09" db="EMBL/GenBank/DDBJ databases">
        <title>Draft genome of a European isolate of the apple canker pathogen Neonectria ditissima.</title>
        <authorList>
            <person name="Gomez-Cortecero A."/>
            <person name="Harrison R.J."/>
            <person name="Armitage A.D."/>
        </authorList>
    </citation>
    <scope>NUCLEOTIDE SEQUENCE [LARGE SCALE GENOMIC DNA]</scope>
    <source>
        <strain evidence="8 9">R09/05</strain>
    </source>
</reference>
<keyword evidence="2" id="KW-0813">Transport</keyword>
<dbReference type="SUPFAM" id="SSF103473">
    <property type="entry name" value="MFS general substrate transporter"/>
    <property type="match status" value="1"/>
</dbReference>
<keyword evidence="4 6" id="KW-1133">Transmembrane helix</keyword>